<comment type="caution">
    <text evidence="6">The sequence shown here is derived from an EMBL/GenBank/DDBJ whole genome shotgun (WGS) entry which is preliminary data.</text>
</comment>
<feature type="domain" description="RsdA/BaiN/AoA(So)-like Rossmann fold-like" evidence="4">
    <location>
        <begin position="4"/>
        <end position="399"/>
    </location>
</feature>
<evidence type="ECO:0000259" key="4">
    <source>
        <dbReference type="Pfam" id="PF03486"/>
    </source>
</evidence>
<dbReference type="Pfam" id="PF03486">
    <property type="entry name" value="HI0933_like"/>
    <property type="match status" value="1"/>
</dbReference>
<keyword evidence="3" id="KW-0274">FAD</keyword>
<dbReference type="Pfam" id="PF22780">
    <property type="entry name" value="HI0933_like_1st"/>
    <property type="match status" value="1"/>
</dbReference>
<dbReference type="PANTHER" id="PTHR42887">
    <property type="entry name" value="OS12G0638800 PROTEIN"/>
    <property type="match status" value="1"/>
</dbReference>
<reference evidence="6" key="2">
    <citation type="journal article" date="2021" name="PeerJ">
        <title>Extensive microbial diversity within the chicken gut microbiome revealed by metagenomics and culture.</title>
        <authorList>
            <person name="Gilroy R."/>
            <person name="Ravi A."/>
            <person name="Getino M."/>
            <person name="Pursley I."/>
            <person name="Horton D.L."/>
            <person name="Alikhan N.F."/>
            <person name="Baker D."/>
            <person name="Gharbi K."/>
            <person name="Hall N."/>
            <person name="Watson M."/>
            <person name="Adriaenssens E.M."/>
            <person name="Foster-Nyarko E."/>
            <person name="Jarju S."/>
            <person name="Secka A."/>
            <person name="Antonio M."/>
            <person name="Oren A."/>
            <person name="Chaudhuri R.R."/>
            <person name="La Ragione R."/>
            <person name="Hildebrand F."/>
            <person name="Pallen M.J."/>
        </authorList>
    </citation>
    <scope>NUCLEOTIDE SEQUENCE</scope>
    <source>
        <strain evidence="6">ChiSjej4B22-9803</strain>
    </source>
</reference>
<feature type="domain" description="RsdA/BaiN/AoA(So)-like insert" evidence="5">
    <location>
        <begin position="189"/>
        <end position="346"/>
    </location>
</feature>
<dbReference type="Proteomes" id="UP000824111">
    <property type="component" value="Unassembled WGS sequence"/>
</dbReference>
<dbReference type="PRINTS" id="PR00411">
    <property type="entry name" value="PNDRDTASEI"/>
</dbReference>
<comment type="cofactor">
    <cofactor evidence="1">
        <name>FAD</name>
        <dbReference type="ChEBI" id="CHEBI:57692"/>
    </cofactor>
</comment>
<dbReference type="EMBL" id="DVND01000158">
    <property type="protein sequence ID" value="HIU48920.1"/>
    <property type="molecule type" value="Genomic_DNA"/>
</dbReference>
<dbReference type="InterPro" id="IPR057661">
    <property type="entry name" value="RsdA/BaiN/AoA(So)_Rossmann"/>
</dbReference>
<dbReference type="Gene3D" id="3.50.50.60">
    <property type="entry name" value="FAD/NAD(P)-binding domain"/>
    <property type="match status" value="1"/>
</dbReference>
<evidence type="ECO:0000313" key="7">
    <source>
        <dbReference type="Proteomes" id="UP000824111"/>
    </source>
</evidence>
<keyword evidence="2" id="KW-0285">Flavoprotein</keyword>
<evidence type="ECO:0000256" key="2">
    <source>
        <dbReference type="ARBA" id="ARBA00022630"/>
    </source>
</evidence>
<dbReference type="SUPFAM" id="SSF51905">
    <property type="entry name" value="FAD/NAD(P)-binding domain"/>
    <property type="match status" value="1"/>
</dbReference>
<dbReference type="InterPro" id="IPR023166">
    <property type="entry name" value="BaiN-like_dom_sf"/>
</dbReference>
<dbReference type="InterPro" id="IPR055178">
    <property type="entry name" value="RsdA/BaiN/AoA(So)-like_dom"/>
</dbReference>
<evidence type="ECO:0000256" key="1">
    <source>
        <dbReference type="ARBA" id="ARBA00001974"/>
    </source>
</evidence>
<dbReference type="Gene3D" id="2.40.30.10">
    <property type="entry name" value="Translation factors"/>
    <property type="match status" value="1"/>
</dbReference>
<dbReference type="InterPro" id="IPR004792">
    <property type="entry name" value="BaiN-like"/>
</dbReference>
<reference evidence="6" key="1">
    <citation type="submission" date="2020-10" db="EMBL/GenBank/DDBJ databases">
        <authorList>
            <person name="Gilroy R."/>
        </authorList>
    </citation>
    <scope>NUCLEOTIDE SEQUENCE</scope>
    <source>
        <strain evidence="6">ChiSjej4B22-9803</strain>
    </source>
</reference>
<evidence type="ECO:0000313" key="6">
    <source>
        <dbReference type="EMBL" id="HIU48920.1"/>
    </source>
</evidence>
<name>A0A9D1S6R1_9FIRM</name>
<dbReference type="SUPFAM" id="SSF160996">
    <property type="entry name" value="HI0933 insert domain-like"/>
    <property type="match status" value="1"/>
</dbReference>
<dbReference type="InterPro" id="IPR036188">
    <property type="entry name" value="FAD/NAD-bd_sf"/>
</dbReference>
<dbReference type="NCBIfam" id="TIGR00275">
    <property type="entry name" value="aminoacetone oxidase family FAD-binding enzyme"/>
    <property type="match status" value="1"/>
</dbReference>
<gene>
    <name evidence="6" type="ORF">IAB04_06115</name>
</gene>
<organism evidence="6 7">
    <name type="scientific">Candidatus Avimonoglobus intestinipullorum</name>
    <dbReference type="NCBI Taxonomy" id="2840699"/>
    <lineage>
        <taxon>Bacteria</taxon>
        <taxon>Bacillati</taxon>
        <taxon>Bacillota</taxon>
        <taxon>Clostridia</taxon>
        <taxon>Eubacteriales</taxon>
        <taxon>Candidatus Avimonoglobus</taxon>
    </lineage>
</organism>
<evidence type="ECO:0000259" key="5">
    <source>
        <dbReference type="Pfam" id="PF22780"/>
    </source>
</evidence>
<evidence type="ECO:0000256" key="3">
    <source>
        <dbReference type="ARBA" id="ARBA00022827"/>
    </source>
</evidence>
<dbReference type="AlphaFoldDB" id="A0A9D1S6R1"/>
<dbReference type="PANTHER" id="PTHR42887:SF2">
    <property type="entry name" value="OS12G0638800 PROTEIN"/>
    <property type="match status" value="1"/>
</dbReference>
<protein>
    <submittedName>
        <fullName evidence="6">NAD(P)/FAD-dependent oxidoreductase</fullName>
    </submittedName>
</protein>
<dbReference type="Gene3D" id="1.10.8.260">
    <property type="entry name" value="HI0933 insert domain-like"/>
    <property type="match status" value="1"/>
</dbReference>
<accession>A0A9D1S6R1</accession>
<proteinExistence type="predicted"/>
<sequence length="408" mass="44059">MMQDVAVIGGGASGLVAAISAARNGARVTVLERADRVGKKLLATGNGRCNFTNIDASEQHYHGAHPAFVSEAVHAFWVEETLRFFEELGILARVEEEGKVYPYSGQASAVLDVLRMEAERVGVQVRCGFEARLIQPGRKGFCIESYDGQKVFADKVVVAAGGKASPNLGSNGSGYPMLERLGHRVTALYPALVQIKTDPEYVKGLKGIKFNGTAVFYVHGTEAARETGEILFTEYGLSGPPIFKLSRLASVHKDCEIVLDIMPEYDMEQILALLKARKTPQKTLETYLVGMLHKKLALLLLKSCGMAPLSRMSDTLSDAALSKIAAQIKGWRFQVRGTMSWNNAQVTAGGIDVRDVDAKTFESKLVRGLYITGELLDIDGDCGGYNLQWAWSSGFLAGAAAAQGGSEC</sequence>